<dbReference type="Proteomes" id="UP001500954">
    <property type="component" value="Unassembled WGS sequence"/>
</dbReference>
<dbReference type="PANTHER" id="PTHR30336:SF20">
    <property type="entry name" value="DUF218 DOMAIN-CONTAINING PROTEIN"/>
    <property type="match status" value="1"/>
</dbReference>
<reference evidence="3" key="1">
    <citation type="journal article" date="2019" name="Int. J. Syst. Evol. Microbiol.">
        <title>The Global Catalogue of Microorganisms (GCM) 10K type strain sequencing project: providing services to taxonomists for standard genome sequencing and annotation.</title>
        <authorList>
            <consortium name="The Broad Institute Genomics Platform"/>
            <consortium name="The Broad Institute Genome Sequencing Center for Infectious Disease"/>
            <person name="Wu L."/>
            <person name="Ma J."/>
        </authorList>
    </citation>
    <scope>NUCLEOTIDE SEQUENCE [LARGE SCALE GENOMIC DNA]</scope>
    <source>
        <strain evidence="3">JCM 17111</strain>
    </source>
</reference>
<sequence length="163" mass="18109">MQTDVLIVLGSPNSAAGVLSDTATSRLNCCIKHYKKDMLVLCTGGWGAHFNTAEQAHAFYAKRYLITQGIPENAFLDLALSQHTVDDAVKTLAIISKLNNIRLTVITSDYHVKRVKLIFETILANYPIQFIGAKSNLDKKTYDSLVAHEEKAMQSITKNGLYY</sequence>
<comment type="caution">
    <text evidence="2">The sequence shown here is derived from an EMBL/GenBank/DDBJ whole genome shotgun (WGS) entry which is preliminary data.</text>
</comment>
<dbReference type="InterPro" id="IPR014729">
    <property type="entry name" value="Rossmann-like_a/b/a_fold"/>
</dbReference>
<keyword evidence="3" id="KW-1185">Reference proteome</keyword>
<feature type="domain" description="DUF218" evidence="1">
    <location>
        <begin position="4"/>
        <end position="149"/>
    </location>
</feature>
<organism evidence="2 3">
    <name type="scientific">Snuella lapsa</name>
    <dbReference type="NCBI Taxonomy" id="870481"/>
    <lineage>
        <taxon>Bacteria</taxon>
        <taxon>Pseudomonadati</taxon>
        <taxon>Bacteroidota</taxon>
        <taxon>Flavobacteriia</taxon>
        <taxon>Flavobacteriales</taxon>
        <taxon>Flavobacteriaceae</taxon>
        <taxon>Snuella</taxon>
    </lineage>
</organism>
<dbReference type="InterPro" id="IPR051599">
    <property type="entry name" value="Cell_Envelope_Assoc"/>
</dbReference>
<accession>A0ABP6YPB5</accession>
<name>A0ABP6YPB5_9FLAO</name>
<evidence type="ECO:0000313" key="2">
    <source>
        <dbReference type="EMBL" id="GAA3585027.1"/>
    </source>
</evidence>
<evidence type="ECO:0000259" key="1">
    <source>
        <dbReference type="Pfam" id="PF02698"/>
    </source>
</evidence>
<gene>
    <name evidence="2" type="ORF">GCM10022395_36280</name>
</gene>
<dbReference type="RefSeq" id="WP_345007926.1">
    <property type="nucleotide sequence ID" value="NZ_BAABCY010000104.1"/>
</dbReference>
<evidence type="ECO:0000313" key="3">
    <source>
        <dbReference type="Proteomes" id="UP001500954"/>
    </source>
</evidence>
<dbReference type="InterPro" id="IPR003848">
    <property type="entry name" value="DUF218"/>
</dbReference>
<dbReference type="Pfam" id="PF02698">
    <property type="entry name" value="DUF218"/>
    <property type="match status" value="1"/>
</dbReference>
<dbReference type="PANTHER" id="PTHR30336">
    <property type="entry name" value="INNER MEMBRANE PROTEIN, PROBABLE PERMEASE"/>
    <property type="match status" value="1"/>
</dbReference>
<dbReference type="Gene3D" id="3.40.50.620">
    <property type="entry name" value="HUPs"/>
    <property type="match status" value="1"/>
</dbReference>
<dbReference type="CDD" id="cd06259">
    <property type="entry name" value="YdcF-like"/>
    <property type="match status" value="1"/>
</dbReference>
<dbReference type="EMBL" id="BAABCY010000104">
    <property type="protein sequence ID" value="GAA3585027.1"/>
    <property type="molecule type" value="Genomic_DNA"/>
</dbReference>
<protein>
    <recommendedName>
        <fullName evidence="1">DUF218 domain-containing protein</fullName>
    </recommendedName>
</protein>
<proteinExistence type="predicted"/>